<accession>A0AAV6H0V4</accession>
<protein>
    <submittedName>
        <fullName evidence="1">Uncharacterized protein</fullName>
    </submittedName>
</protein>
<gene>
    <name evidence="1" type="ORF">AALO_G00087050</name>
</gene>
<dbReference type="Proteomes" id="UP000823561">
    <property type="component" value="Chromosome 6"/>
</dbReference>
<name>A0AAV6H0V4_9TELE</name>
<evidence type="ECO:0000313" key="1">
    <source>
        <dbReference type="EMBL" id="KAG5280269.1"/>
    </source>
</evidence>
<organism evidence="1 2">
    <name type="scientific">Alosa alosa</name>
    <name type="common">allis shad</name>
    <dbReference type="NCBI Taxonomy" id="278164"/>
    <lineage>
        <taxon>Eukaryota</taxon>
        <taxon>Metazoa</taxon>
        <taxon>Chordata</taxon>
        <taxon>Craniata</taxon>
        <taxon>Vertebrata</taxon>
        <taxon>Euteleostomi</taxon>
        <taxon>Actinopterygii</taxon>
        <taxon>Neopterygii</taxon>
        <taxon>Teleostei</taxon>
        <taxon>Clupei</taxon>
        <taxon>Clupeiformes</taxon>
        <taxon>Clupeoidei</taxon>
        <taxon>Clupeidae</taxon>
        <taxon>Alosa</taxon>
    </lineage>
</organism>
<keyword evidence="2" id="KW-1185">Reference proteome</keyword>
<proteinExistence type="predicted"/>
<evidence type="ECO:0000313" key="2">
    <source>
        <dbReference type="Proteomes" id="UP000823561"/>
    </source>
</evidence>
<sequence length="68" mass="7540">MEKDSGMAIPTMFNCSARILVGRGGSILCSPREEACVRATEKHQVPLVLPELFFYPGMDSSLAWEMSF</sequence>
<dbReference type="AlphaFoldDB" id="A0AAV6H0V4"/>
<dbReference type="EMBL" id="JADWDJ010000006">
    <property type="protein sequence ID" value="KAG5280269.1"/>
    <property type="molecule type" value="Genomic_DNA"/>
</dbReference>
<comment type="caution">
    <text evidence="1">The sequence shown here is derived from an EMBL/GenBank/DDBJ whole genome shotgun (WGS) entry which is preliminary data.</text>
</comment>
<reference evidence="1" key="1">
    <citation type="submission" date="2020-10" db="EMBL/GenBank/DDBJ databases">
        <title>Chromosome-scale genome assembly of the Allis shad, Alosa alosa.</title>
        <authorList>
            <person name="Margot Z."/>
            <person name="Christophe K."/>
            <person name="Cabau C."/>
            <person name="Louis A."/>
            <person name="Berthelot C."/>
            <person name="Parey E."/>
            <person name="Roest Crollius H."/>
            <person name="Montfort J."/>
            <person name="Robinson-Rechavi M."/>
            <person name="Bucao C."/>
            <person name="Bouchez O."/>
            <person name="Gislard M."/>
            <person name="Lluch J."/>
            <person name="Milhes M."/>
            <person name="Lampietro C."/>
            <person name="Lopez Roques C."/>
            <person name="Donnadieu C."/>
            <person name="Braasch I."/>
            <person name="Desvignes T."/>
            <person name="Postlethwait J."/>
            <person name="Bobe J."/>
            <person name="Guiguen Y."/>
        </authorList>
    </citation>
    <scope>NUCLEOTIDE SEQUENCE</scope>
    <source>
        <strain evidence="1">M-15738</strain>
        <tissue evidence="1">Blood</tissue>
    </source>
</reference>